<accession>X0VKC7</accession>
<sequence length="262" mass="29115">PDTISPNCKIKVADERDDTVFDEFNTPFKIQGALTIISPNGGERWITYETHPITWITYGTIARVNLFASKDGSVYDIPIVENLDNKDSSYNWEIPDDDSLKDHEGAAGEPLPLRVRVVDANDDAVHDESDGDFVIDYYNITWKIKDVLTNFTLSDLSGKSVKAGESYSWEFSNLSGEEIQRAPYGDWETIWKKVGYGDVKQTFSAKPLLMAGKTEVEEATIIDGTDTKFRTETHVGGSIALSSAPDKYGKVTAIISDTRLTV</sequence>
<comment type="caution">
    <text evidence="1">The sequence shown here is derived from an EMBL/GenBank/DDBJ whole genome shotgun (WGS) entry which is preliminary data.</text>
</comment>
<name>X0VKC7_9ZZZZ</name>
<reference evidence="1" key="1">
    <citation type="journal article" date="2014" name="Front. Microbiol.">
        <title>High frequency of phylogenetically diverse reductive dehalogenase-homologous genes in deep subseafloor sedimentary metagenomes.</title>
        <authorList>
            <person name="Kawai M."/>
            <person name="Futagami T."/>
            <person name="Toyoda A."/>
            <person name="Takaki Y."/>
            <person name="Nishi S."/>
            <person name="Hori S."/>
            <person name="Arai W."/>
            <person name="Tsubouchi T."/>
            <person name="Morono Y."/>
            <person name="Uchiyama I."/>
            <person name="Ito T."/>
            <person name="Fujiyama A."/>
            <person name="Inagaki F."/>
            <person name="Takami H."/>
        </authorList>
    </citation>
    <scope>NUCLEOTIDE SEQUENCE</scope>
    <source>
        <strain evidence="1">Expedition CK06-06</strain>
    </source>
</reference>
<dbReference type="EMBL" id="BARS01031489">
    <property type="protein sequence ID" value="GAG18710.1"/>
    <property type="molecule type" value="Genomic_DNA"/>
</dbReference>
<feature type="non-terminal residue" evidence="1">
    <location>
        <position position="262"/>
    </location>
</feature>
<feature type="non-terminal residue" evidence="1">
    <location>
        <position position="1"/>
    </location>
</feature>
<proteinExistence type="predicted"/>
<dbReference type="AlphaFoldDB" id="X0VKC7"/>
<gene>
    <name evidence="1" type="ORF">S01H1_48997</name>
</gene>
<protein>
    <submittedName>
        <fullName evidence="1">Uncharacterized protein</fullName>
    </submittedName>
</protein>
<evidence type="ECO:0000313" key="1">
    <source>
        <dbReference type="EMBL" id="GAG18710.1"/>
    </source>
</evidence>
<organism evidence="1">
    <name type="scientific">marine sediment metagenome</name>
    <dbReference type="NCBI Taxonomy" id="412755"/>
    <lineage>
        <taxon>unclassified sequences</taxon>
        <taxon>metagenomes</taxon>
        <taxon>ecological metagenomes</taxon>
    </lineage>
</organism>